<sequence>MVKKILVSLISLLVFFSCVFLYWPLSLSDVIAENEELYIQHGGWQFTERGTISGKKYTDVELQPDTEQFDEIVQVISSYTYHRSLRTFFGDSSISGKGDSLYIRSGANTISNLGSGEILINGTVYRLGYWKDKKAQEMIDEITALILE</sequence>
<name>A0ABW1VAN4_9BACL</name>
<accession>A0ABW1VAN4</accession>
<dbReference type="EMBL" id="JBHSTE010000007">
    <property type="protein sequence ID" value="MFC6334599.1"/>
    <property type="molecule type" value="Genomic_DNA"/>
</dbReference>
<organism evidence="1 2">
    <name type="scientific">Paenibacillus septentrionalis</name>
    <dbReference type="NCBI Taxonomy" id="429342"/>
    <lineage>
        <taxon>Bacteria</taxon>
        <taxon>Bacillati</taxon>
        <taxon>Bacillota</taxon>
        <taxon>Bacilli</taxon>
        <taxon>Bacillales</taxon>
        <taxon>Paenibacillaceae</taxon>
        <taxon>Paenibacillus</taxon>
    </lineage>
</organism>
<evidence type="ECO:0000313" key="1">
    <source>
        <dbReference type="EMBL" id="MFC6334599.1"/>
    </source>
</evidence>
<evidence type="ECO:0008006" key="3">
    <source>
        <dbReference type="Google" id="ProtNLM"/>
    </source>
</evidence>
<keyword evidence="2" id="KW-1185">Reference proteome</keyword>
<protein>
    <recommendedName>
        <fullName evidence="3">DUF4830 domain-containing protein</fullName>
    </recommendedName>
</protein>
<comment type="caution">
    <text evidence="1">The sequence shown here is derived from an EMBL/GenBank/DDBJ whole genome shotgun (WGS) entry which is preliminary data.</text>
</comment>
<dbReference type="RefSeq" id="WP_379237301.1">
    <property type="nucleotide sequence ID" value="NZ_JBHSTE010000007.1"/>
</dbReference>
<dbReference type="Proteomes" id="UP001596233">
    <property type="component" value="Unassembled WGS sequence"/>
</dbReference>
<gene>
    <name evidence="1" type="ORF">ACFP56_18370</name>
</gene>
<dbReference type="PROSITE" id="PS51257">
    <property type="entry name" value="PROKAR_LIPOPROTEIN"/>
    <property type="match status" value="1"/>
</dbReference>
<evidence type="ECO:0000313" key="2">
    <source>
        <dbReference type="Proteomes" id="UP001596233"/>
    </source>
</evidence>
<reference evidence="2" key="1">
    <citation type="journal article" date="2019" name="Int. J. Syst. Evol. Microbiol.">
        <title>The Global Catalogue of Microorganisms (GCM) 10K type strain sequencing project: providing services to taxonomists for standard genome sequencing and annotation.</title>
        <authorList>
            <consortium name="The Broad Institute Genomics Platform"/>
            <consortium name="The Broad Institute Genome Sequencing Center for Infectious Disease"/>
            <person name="Wu L."/>
            <person name="Ma J."/>
        </authorList>
    </citation>
    <scope>NUCLEOTIDE SEQUENCE [LARGE SCALE GENOMIC DNA]</scope>
    <source>
        <strain evidence="2">PCU 280</strain>
    </source>
</reference>
<proteinExistence type="predicted"/>